<sequence>MKLEPTPQILPLFPLDGAMLLPGGQLPLNIFEPRYLRMIDDALAGSRLIGMIQPRDESETGRPELYDVGCAGRITSFTETEDGRYLINLTGTRRFKLAEELAADTPYRLGRPDWAAYEIDVLRDNSVDDIDRDVLLDALKHYLDAENMAVEWEQASAAPTEALVVSLAMGCPFASNEKQALLEAETLAEQAQCLEALMAFPGGEEDDETPLQ</sequence>
<dbReference type="InterPro" id="IPR046336">
    <property type="entry name" value="Lon_prtase_N_sf"/>
</dbReference>
<dbReference type="InterPro" id="IPR003111">
    <property type="entry name" value="Lon_prtase_N"/>
</dbReference>
<dbReference type="PANTHER" id="PTHR46732:SF8">
    <property type="entry name" value="ATP-DEPENDENT PROTEASE LA (LON) DOMAIN PROTEIN"/>
    <property type="match status" value="1"/>
</dbReference>
<organism evidence="2 3">
    <name type="scientific">Hyphococcus lacteus</name>
    <dbReference type="NCBI Taxonomy" id="3143536"/>
    <lineage>
        <taxon>Bacteria</taxon>
        <taxon>Pseudomonadati</taxon>
        <taxon>Pseudomonadota</taxon>
        <taxon>Alphaproteobacteria</taxon>
        <taxon>Parvularculales</taxon>
        <taxon>Parvularculaceae</taxon>
        <taxon>Hyphococcus</taxon>
    </lineage>
</organism>
<evidence type="ECO:0000313" key="2">
    <source>
        <dbReference type="EMBL" id="MEX6632697.1"/>
    </source>
</evidence>
<keyword evidence="3" id="KW-1185">Reference proteome</keyword>
<protein>
    <submittedName>
        <fullName evidence="2">LON peptidase substrate-binding domain-containing protein</fullName>
    </submittedName>
</protein>
<dbReference type="InterPro" id="IPR015947">
    <property type="entry name" value="PUA-like_sf"/>
</dbReference>
<accession>A0ABV3Z370</accession>
<dbReference type="SMART" id="SM00464">
    <property type="entry name" value="LON"/>
    <property type="match status" value="1"/>
</dbReference>
<dbReference type="Pfam" id="PF02190">
    <property type="entry name" value="LON_substr_bdg"/>
    <property type="match status" value="1"/>
</dbReference>
<gene>
    <name evidence="2" type="ORF">ABFZ84_03970</name>
</gene>
<dbReference type="Gene3D" id="2.30.130.40">
    <property type="entry name" value="LON domain-like"/>
    <property type="match status" value="1"/>
</dbReference>
<evidence type="ECO:0000313" key="3">
    <source>
        <dbReference type="Proteomes" id="UP001560685"/>
    </source>
</evidence>
<evidence type="ECO:0000259" key="1">
    <source>
        <dbReference type="PROSITE" id="PS51787"/>
    </source>
</evidence>
<reference evidence="2 3" key="1">
    <citation type="submission" date="2024-05" db="EMBL/GenBank/DDBJ databases">
        <title>Three bacterial strains, DH-69, EH-24, and ECK-19 isolated from coastal sediments.</title>
        <authorList>
            <person name="Ye Y.-Q."/>
            <person name="Du Z.-J."/>
        </authorList>
    </citation>
    <scope>NUCLEOTIDE SEQUENCE [LARGE SCALE GENOMIC DNA]</scope>
    <source>
        <strain evidence="2 3">ECK-19</strain>
    </source>
</reference>
<proteinExistence type="predicted"/>
<feature type="domain" description="Lon N-terminal" evidence="1">
    <location>
        <begin position="10"/>
        <end position="202"/>
    </location>
</feature>
<dbReference type="SUPFAM" id="SSF88697">
    <property type="entry name" value="PUA domain-like"/>
    <property type="match status" value="1"/>
</dbReference>
<dbReference type="Proteomes" id="UP001560685">
    <property type="component" value="Unassembled WGS sequence"/>
</dbReference>
<dbReference type="RefSeq" id="WP_369312621.1">
    <property type="nucleotide sequence ID" value="NZ_JBEHZE010000001.1"/>
</dbReference>
<dbReference type="EMBL" id="JBEHZE010000001">
    <property type="protein sequence ID" value="MEX6632697.1"/>
    <property type="molecule type" value="Genomic_DNA"/>
</dbReference>
<comment type="caution">
    <text evidence="2">The sequence shown here is derived from an EMBL/GenBank/DDBJ whole genome shotgun (WGS) entry which is preliminary data.</text>
</comment>
<dbReference type="PANTHER" id="PTHR46732">
    <property type="entry name" value="ATP-DEPENDENT PROTEASE LA (LON) DOMAIN PROTEIN"/>
    <property type="match status" value="1"/>
</dbReference>
<name>A0ABV3Z370_9PROT</name>
<dbReference type="PROSITE" id="PS51787">
    <property type="entry name" value="LON_N"/>
    <property type="match status" value="1"/>
</dbReference>